<feature type="compositionally biased region" description="Basic and acidic residues" evidence="4">
    <location>
        <begin position="40"/>
        <end position="98"/>
    </location>
</feature>
<reference evidence="6" key="1">
    <citation type="submission" date="2021-01" db="EMBL/GenBank/DDBJ databases">
        <authorList>
            <person name="Corre E."/>
            <person name="Pelletier E."/>
            <person name="Niang G."/>
            <person name="Scheremetjew M."/>
            <person name="Finn R."/>
            <person name="Kale V."/>
            <person name="Holt S."/>
            <person name="Cochrane G."/>
            <person name="Meng A."/>
            <person name="Brown T."/>
            <person name="Cohen L."/>
        </authorList>
    </citation>
    <scope>NUCLEOTIDE SEQUENCE</scope>
    <source>
        <strain evidence="6">CCMP325</strain>
    </source>
</reference>
<dbReference type="Pfam" id="PF01588">
    <property type="entry name" value="tRNA_bind"/>
    <property type="match status" value="1"/>
</dbReference>
<evidence type="ECO:0000259" key="5">
    <source>
        <dbReference type="PROSITE" id="PS50886"/>
    </source>
</evidence>
<accession>A0A7S0F2J5</accession>
<dbReference type="Gene3D" id="2.40.50.140">
    <property type="entry name" value="Nucleic acid-binding proteins"/>
    <property type="match status" value="1"/>
</dbReference>
<dbReference type="InterPro" id="IPR012340">
    <property type="entry name" value="NA-bd_OB-fold"/>
</dbReference>
<evidence type="ECO:0000256" key="1">
    <source>
        <dbReference type="ARBA" id="ARBA00022555"/>
    </source>
</evidence>
<keyword evidence="2 3" id="KW-0694">RNA-binding</keyword>
<feature type="domain" description="TRNA-binding" evidence="5">
    <location>
        <begin position="112"/>
        <end position="215"/>
    </location>
</feature>
<evidence type="ECO:0000256" key="4">
    <source>
        <dbReference type="SAM" id="MobiDB-lite"/>
    </source>
</evidence>
<gene>
    <name evidence="6" type="ORF">HPHI1048_LOCUS20180</name>
</gene>
<keyword evidence="1 3" id="KW-0820">tRNA-binding</keyword>
<dbReference type="AlphaFoldDB" id="A0A7S0F2J5"/>
<evidence type="ECO:0000256" key="2">
    <source>
        <dbReference type="ARBA" id="ARBA00022884"/>
    </source>
</evidence>
<organism evidence="6">
    <name type="scientific">Hanusia phi</name>
    <dbReference type="NCBI Taxonomy" id="3032"/>
    <lineage>
        <taxon>Eukaryota</taxon>
        <taxon>Cryptophyceae</taxon>
        <taxon>Pyrenomonadales</taxon>
        <taxon>Geminigeraceae</taxon>
        <taxon>Hanusia</taxon>
    </lineage>
</organism>
<dbReference type="InterPro" id="IPR051270">
    <property type="entry name" value="Tyrosine-tRNA_ligase_regulator"/>
</dbReference>
<feature type="region of interest" description="Disordered" evidence="4">
    <location>
        <begin position="30"/>
        <end position="112"/>
    </location>
</feature>
<protein>
    <recommendedName>
        <fullName evidence="5">tRNA-binding domain-containing protein</fullName>
    </recommendedName>
</protein>
<dbReference type="PANTHER" id="PTHR11586">
    <property type="entry name" value="TRNA-AMINOACYLATION COFACTOR ARC1 FAMILY MEMBER"/>
    <property type="match status" value="1"/>
</dbReference>
<dbReference type="GO" id="GO:0000049">
    <property type="term" value="F:tRNA binding"/>
    <property type="evidence" value="ECO:0007669"/>
    <property type="project" value="UniProtKB-UniRule"/>
</dbReference>
<name>A0A7S0F2J5_9CRYP</name>
<proteinExistence type="predicted"/>
<evidence type="ECO:0000256" key="3">
    <source>
        <dbReference type="PROSITE-ProRule" id="PRU00209"/>
    </source>
</evidence>
<dbReference type="PANTHER" id="PTHR11586:SF33">
    <property type="entry name" value="AMINOACYL TRNA SYNTHASE COMPLEX-INTERACTING MULTIFUNCTIONAL PROTEIN 1"/>
    <property type="match status" value="1"/>
</dbReference>
<dbReference type="SUPFAM" id="SSF50249">
    <property type="entry name" value="Nucleic acid-binding proteins"/>
    <property type="match status" value="1"/>
</dbReference>
<dbReference type="EMBL" id="HBEO01029731">
    <property type="protein sequence ID" value="CAD8501960.1"/>
    <property type="molecule type" value="Transcribed_RNA"/>
</dbReference>
<sequence>MRRTRSVTYACNMLERSFVVLDGMIEELEAALGVSSKAGETVKDDKKKKTEKEPVKQPEKANDDKKSEKGKENKNSEGKGGDKKNKTDKPGKEPKAAGDAKPAPASEGEQPEFTKLELKVGVLTKTWFHPESEKLYCEEIDVGEEAQRQVASGLRHHFSLEEFCPGRKVVVVTNLKAAKMAGFESQGMVMASTSADGKVELLDPPQDAKVGERIYIEGVQGEPFNPNQVQKKKVLQTVLPDLQTNNDCIACWQGKPFMTSAGPIKVKSNKNSPIG</sequence>
<evidence type="ECO:0000313" key="6">
    <source>
        <dbReference type="EMBL" id="CAD8501960.1"/>
    </source>
</evidence>
<dbReference type="InterPro" id="IPR002547">
    <property type="entry name" value="tRNA-bd_dom"/>
</dbReference>
<dbReference type="PROSITE" id="PS50886">
    <property type="entry name" value="TRBD"/>
    <property type="match status" value="1"/>
</dbReference>